<dbReference type="EMBL" id="QLTK01000001">
    <property type="protein sequence ID" value="RAS38837.1"/>
    <property type="molecule type" value="Genomic_DNA"/>
</dbReference>
<dbReference type="Gene3D" id="3.30.450.20">
    <property type="entry name" value="PAS domain"/>
    <property type="match status" value="2"/>
</dbReference>
<evidence type="ECO:0000256" key="7">
    <source>
        <dbReference type="PROSITE-ProRule" id="PRU00169"/>
    </source>
</evidence>
<dbReference type="InterPro" id="IPR001789">
    <property type="entry name" value="Sig_transdc_resp-reg_receiver"/>
</dbReference>
<dbReference type="FunFam" id="3.30.565.10:FF:000006">
    <property type="entry name" value="Sensor histidine kinase WalK"/>
    <property type="match status" value="1"/>
</dbReference>
<dbReference type="InterPro" id="IPR004358">
    <property type="entry name" value="Sig_transdc_His_kin-like_C"/>
</dbReference>
<comment type="subcellular location">
    <subcellularLocation>
        <location evidence="2">Cell inner membrane</location>
        <topology evidence="2">Multi-pass membrane protein</topology>
    </subcellularLocation>
</comment>
<feature type="modified residue" description="4-aspartylphosphate" evidence="7">
    <location>
        <position position="585"/>
    </location>
</feature>
<feature type="domain" description="Histidine kinase" evidence="9">
    <location>
        <begin position="297"/>
        <end position="515"/>
    </location>
</feature>
<dbReference type="EC" id="2.7.13.3" evidence="3"/>
<dbReference type="Gene3D" id="3.30.565.10">
    <property type="entry name" value="Histidine kinase-like ATPase, C-terminal domain"/>
    <property type="match status" value="1"/>
</dbReference>
<dbReference type="Gene3D" id="3.40.50.2300">
    <property type="match status" value="1"/>
</dbReference>
<keyword evidence="6 13" id="KW-0418">Kinase</keyword>
<dbReference type="NCBIfam" id="TIGR00229">
    <property type="entry name" value="sensory_box"/>
    <property type="match status" value="2"/>
</dbReference>
<dbReference type="SUPFAM" id="SSF55874">
    <property type="entry name" value="ATPase domain of HSP90 chaperone/DNA topoisomerase II/histidine kinase"/>
    <property type="match status" value="1"/>
</dbReference>
<dbReference type="CDD" id="cd00075">
    <property type="entry name" value="HATPase"/>
    <property type="match status" value="1"/>
</dbReference>
<dbReference type="SMART" id="SM00388">
    <property type="entry name" value="HisKA"/>
    <property type="match status" value="1"/>
</dbReference>
<dbReference type="GO" id="GO:0009927">
    <property type="term" value="F:histidine phosphotransfer kinase activity"/>
    <property type="evidence" value="ECO:0007669"/>
    <property type="project" value="TreeGrafter"/>
</dbReference>
<evidence type="ECO:0000259" key="9">
    <source>
        <dbReference type="PROSITE" id="PS50109"/>
    </source>
</evidence>
<evidence type="ECO:0000259" key="10">
    <source>
        <dbReference type="PROSITE" id="PS50110"/>
    </source>
</evidence>
<dbReference type="PRINTS" id="PR00344">
    <property type="entry name" value="BCTRLSENSOR"/>
</dbReference>
<comment type="catalytic activity">
    <reaction evidence="1">
        <text>ATP + protein L-histidine = ADP + protein N-phospho-L-histidine.</text>
        <dbReference type="EC" id="2.7.13.3"/>
    </reaction>
</comment>
<reference evidence="13 14" key="1">
    <citation type="submission" date="2018-06" db="EMBL/GenBank/DDBJ databases">
        <title>Genomic Encyclopedia of Type Strains, Phase III (KMG-III): the genomes of soil and plant-associated and newly described type strains.</title>
        <authorList>
            <person name="Whitman W."/>
        </authorList>
    </citation>
    <scope>NUCLEOTIDE SEQUENCE [LARGE SCALE GENOMIC DNA]</scope>
    <source>
        <strain evidence="13 14">LMG 23644</strain>
    </source>
</reference>
<dbReference type="PANTHER" id="PTHR43047:SF72">
    <property type="entry name" value="OSMOSENSING HISTIDINE PROTEIN KINASE SLN1"/>
    <property type="match status" value="1"/>
</dbReference>
<feature type="domain" description="PAS" evidence="11">
    <location>
        <begin position="160"/>
        <end position="231"/>
    </location>
</feature>
<accession>A0A329CXG9</accession>
<protein>
    <recommendedName>
        <fullName evidence="3">histidine kinase</fullName>
        <ecNumber evidence="3">2.7.13.3</ecNumber>
    </recommendedName>
</protein>
<dbReference type="CDD" id="cd00130">
    <property type="entry name" value="PAS"/>
    <property type="match status" value="2"/>
</dbReference>
<proteinExistence type="predicted"/>
<dbReference type="InterPro" id="IPR001610">
    <property type="entry name" value="PAC"/>
</dbReference>
<dbReference type="Pfam" id="PF00512">
    <property type="entry name" value="HisKA"/>
    <property type="match status" value="1"/>
</dbReference>
<dbReference type="Pfam" id="PF02518">
    <property type="entry name" value="HATPase_c"/>
    <property type="match status" value="1"/>
</dbReference>
<organism evidence="13 14">
    <name type="scientific">Paraburkholderia bryophila</name>
    <dbReference type="NCBI Taxonomy" id="420952"/>
    <lineage>
        <taxon>Bacteria</taxon>
        <taxon>Pseudomonadati</taxon>
        <taxon>Pseudomonadota</taxon>
        <taxon>Betaproteobacteria</taxon>
        <taxon>Burkholderiales</taxon>
        <taxon>Burkholderiaceae</taxon>
        <taxon>Paraburkholderia</taxon>
    </lineage>
</organism>
<evidence type="ECO:0000313" key="14">
    <source>
        <dbReference type="Proteomes" id="UP000248918"/>
    </source>
</evidence>
<dbReference type="SMART" id="SM00086">
    <property type="entry name" value="PAC"/>
    <property type="match status" value="2"/>
</dbReference>
<dbReference type="Gene3D" id="1.10.287.130">
    <property type="match status" value="1"/>
</dbReference>
<feature type="domain" description="Response regulatory" evidence="10">
    <location>
        <begin position="536"/>
        <end position="652"/>
    </location>
</feature>
<keyword evidence="5" id="KW-0808">Transferase</keyword>
<evidence type="ECO:0000256" key="3">
    <source>
        <dbReference type="ARBA" id="ARBA00012438"/>
    </source>
</evidence>
<feature type="domain" description="PAS" evidence="11">
    <location>
        <begin position="35"/>
        <end position="78"/>
    </location>
</feature>
<evidence type="ECO:0000256" key="2">
    <source>
        <dbReference type="ARBA" id="ARBA00004429"/>
    </source>
</evidence>
<evidence type="ECO:0000256" key="4">
    <source>
        <dbReference type="ARBA" id="ARBA00022553"/>
    </source>
</evidence>
<dbReference type="SMART" id="SM00091">
    <property type="entry name" value="PAS"/>
    <property type="match status" value="2"/>
</dbReference>
<dbReference type="RefSeq" id="WP_111928863.1">
    <property type="nucleotide sequence ID" value="NZ_CADFFP010000004.1"/>
</dbReference>
<dbReference type="InterPro" id="IPR005467">
    <property type="entry name" value="His_kinase_dom"/>
</dbReference>
<dbReference type="PROSITE" id="PS50112">
    <property type="entry name" value="PAS"/>
    <property type="match status" value="2"/>
</dbReference>
<dbReference type="PROSITE" id="PS50109">
    <property type="entry name" value="HIS_KIN"/>
    <property type="match status" value="1"/>
</dbReference>
<gene>
    <name evidence="13" type="ORF">BX591_101167</name>
</gene>
<dbReference type="SUPFAM" id="SSF52172">
    <property type="entry name" value="CheY-like"/>
    <property type="match status" value="1"/>
</dbReference>
<evidence type="ECO:0000256" key="6">
    <source>
        <dbReference type="ARBA" id="ARBA00022777"/>
    </source>
</evidence>
<feature type="domain" description="PAC" evidence="12">
    <location>
        <begin position="235"/>
        <end position="287"/>
    </location>
</feature>
<dbReference type="InterPro" id="IPR003661">
    <property type="entry name" value="HisK_dim/P_dom"/>
</dbReference>
<evidence type="ECO:0000259" key="11">
    <source>
        <dbReference type="PROSITE" id="PS50112"/>
    </source>
</evidence>
<dbReference type="Pfam" id="PF13426">
    <property type="entry name" value="PAS_9"/>
    <property type="match status" value="2"/>
</dbReference>
<sequence>MNPPEVFPADDNDEPSAAAPASLSSAPKRVAASVDYGMLVQAIEDYAIFLLDATGHIVSWSAGAQKLKGYTEAEIIGEHFSRFYTAEAVARGWPTYELQQASLTGRFEDEGWRVRKDGTTFWSNVVITAIRDPNGKVTGFAKITRDLSAQRAYLEALRQSEERFRLLVDSVKDYAIFMLDPDGNVVSWNAGAARIKGYSRDDIVGRHFSTFYPPEDVAAGKPARELAIARQIGHVEDEGWRVRKDGTTFWANVNITAVYDETKHLRGFAKVTRDLTERRQREELERSGDRMRTFLATLAHELRNPLAPVRNALGVMQLETGLSPTLTRSRDMIDRQVTHLTRLVDDLLDVGRIMSDKVELRLTDVDLAEVVARGIEAARPFTDAHEQRVVVHLPQDPVVVRGDMTRLVQVLQNLLHNASKFSPVGGHVDVQGRIEHRMAVLEVRDEGCGIPVRSLDRIFELFVQEKDSQTVGAGGLGIGLTLCKSLVEMHGGSILASSEGVGCGSCFTVSLPLAVAPSTAADWGPTEANSEVAPLRILLVDDNRDSADSLAMLLELKGHTVRIAYEGQQALDVAPRFAPHLAVIDLAMPKMDGFATIAGLHAMPELGNTIYAAMTGFGHASDRERTREAGFDAHLVKPVELALFDDLLALVEARRDGVRS</sequence>
<dbReference type="AlphaFoldDB" id="A0A329CXG9"/>
<keyword evidence="4 7" id="KW-0597">Phosphoprotein</keyword>
<dbReference type="PROSITE" id="PS50113">
    <property type="entry name" value="PAC"/>
    <property type="match status" value="2"/>
</dbReference>
<dbReference type="InterPro" id="IPR003594">
    <property type="entry name" value="HATPase_dom"/>
</dbReference>
<dbReference type="GO" id="GO:0005886">
    <property type="term" value="C:plasma membrane"/>
    <property type="evidence" value="ECO:0007669"/>
    <property type="project" value="UniProtKB-SubCell"/>
</dbReference>
<evidence type="ECO:0000256" key="1">
    <source>
        <dbReference type="ARBA" id="ARBA00000085"/>
    </source>
</evidence>
<dbReference type="InterPro" id="IPR035965">
    <property type="entry name" value="PAS-like_dom_sf"/>
</dbReference>
<dbReference type="InterPro" id="IPR000700">
    <property type="entry name" value="PAS-assoc_C"/>
</dbReference>
<dbReference type="GO" id="GO:0000155">
    <property type="term" value="F:phosphorelay sensor kinase activity"/>
    <property type="evidence" value="ECO:0007669"/>
    <property type="project" value="InterPro"/>
</dbReference>
<evidence type="ECO:0000259" key="12">
    <source>
        <dbReference type="PROSITE" id="PS50113"/>
    </source>
</evidence>
<evidence type="ECO:0000313" key="13">
    <source>
        <dbReference type="EMBL" id="RAS38837.1"/>
    </source>
</evidence>
<dbReference type="InterPro" id="IPR011006">
    <property type="entry name" value="CheY-like_superfamily"/>
</dbReference>
<evidence type="ECO:0000256" key="5">
    <source>
        <dbReference type="ARBA" id="ARBA00022679"/>
    </source>
</evidence>
<feature type="domain" description="PAC" evidence="12">
    <location>
        <begin position="107"/>
        <end position="159"/>
    </location>
</feature>
<feature type="region of interest" description="Disordered" evidence="8">
    <location>
        <begin position="1"/>
        <end position="22"/>
    </location>
</feature>
<dbReference type="PROSITE" id="PS50110">
    <property type="entry name" value="RESPONSE_REGULATORY"/>
    <property type="match status" value="1"/>
</dbReference>
<dbReference type="InterPro" id="IPR036890">
    <property type="entry name" value="HATPase_C_sf"/>
</dbReference>
<dbReference type="Pfam" id="PF00072">
    <property type="entry name" value="Response_reg"/>
    <property type="match status" value="1"/>
</dbReference>
<comment type="caution">
    <text evidence="13">The sequence shown here is derived from an EMBL/GenBank/DDBJ whole genome shotgun (WGS) entry which is preliminary data.</text>
</comment>
<evidence type="ECO:0000256" key="8">
    <source>
        <dbReference type="SAM" id="MobiDB-lite"/>
    </source>
</evidence>
<dbReference type="SMART" id="SM00387">
    <property type="entry name" value="HATPase_c"/>
    <property type="match status" value="1"/>
</dbReference>
<dbReference type="SUPFAM" id="SSF55785">
    <property type="entry name" value="PYP-like sensor domain (PAS domain)"/>
    <property type="match status" value="2"/>
</dbReference>
<dbReference type="CDD" id="cd17580">
    <property type="entry name" value="REC_2_DhkD-like"/>
    <property type="match status" value="1"/>
</dbReference>
<name>A0A329CXG9_9BURK</name>
<dbReference type="Proteomes" id="UP000248918">
    <property type="component" value="Unassembled WGS sequence"/>
</dbReference>
<dbReference type="PANTHER" id="PTHR43047">
    <property type="entry name" value="TWO-COMPONENT HISTIDINE PROTEIN KINASE"/>
    <property type="match status" value="1"/>
</dbReference>
<dbReference type="InterPro" id="IPR036097">
    <property type="entry name" value="HisK_dim/P_sf"/>
</dbReference>
<dbReference type="CDD" id="cd00082">
    <property type="entry name" value="HisKA"/>
    <property type="match status" value="1"/>
</dbReference>
<dbReference type="InterPro" id="IPR000014">
    <property type="entry name" value="PAS"/>
</dbReference>
<dbReference type="SMART" id="SM00448">
    <property type="entry name" value="REC"/>
    <property type="match status" value="1"/>
</dbReference>
<dbReference type="SUPFAM" id="SSF47384">
    <property type="entry name" value="Homodimeric domain of signal transducing histidine kinase"/>
    <property type="match status" value="1"/>
</dbReference>
<dbReference type="OrthoDB" id="9768069at2"/>